<dbReference type="SUPFAM" id="SSF75500">
    <property type="entry name" value="Putative transcriptional regulator TM1602, C-terminal domain"/>
    <property type="match status" value="1"/>
</dbReference>
<feature type="domain" description="3H" evidence="2">
    <location>
        <begin position="70"/>
        <end position="165"/>
    </location>
</feature>
<keyword evidence="1" id="KW-0533">Nickel</keyword>
<dbReference type="PANTHER" id="PTHR40068">
    <property type="entry name" value="TRANSCRIPTION REPRESSOR NIAR-RELATED"/>
    <property type="match status" value="1"/>
</dbReference>
<sequence>MTTAERREAILAQLGRKPIAARTLAAKYGVSRQVIVQDLAVLRAAHPNVISTARGYVRQQAESACTREFKVRHTPAQTGLELNLIVDCGGRVCSTSISHRVYGRITVELDIRSRQDVLEFLQAFEDSASTVLSTATDGYHYHLVEAATPERLDLIEKELQEHGFLAPLQPWEK</sequence>
<dbReference type="InterPro" id="IPR004173">
    <property type="entry name" value="3H_domain"/>
</dbReference>
<dbReference type="InterPro" id="IPR013196">
    <property type="entry name" value="HTH_11"/>
</dbReference>
<feature type="binding site" evidence="1">
    <location>
        <position position="140"/>
    </location>
    <ligand>
        <name>Ni(2+)</name>
        <dbReference type="ChEBI" id="CHEBI:49786"/>
    </ligand>
</feature>
<accession>A0A943DBP5</accession>
<comment type="caution">
    <text evidence="4">The sequence shown here is derived from an EMBL/GenBank/DDBJ whole genome shotgun (WGS) entry which is preliminary data.</text>
</comment>
<gene>
    <name evidence="4" type="ORF">KHY36_05210</name>
</gene>
<feature type="domain" description="Helix-turn-helix type 11" evidence="3">
    <location>
        <begin position="6"/>
        <end position="56"/>
    </location>
</feature>
<proteinExistence type="predicted"/>
<dbReference type="InterPro" id="IPR026043">
    <property type="entry name" value="NadR"/>
</dbReference>
<dbReference type="EMBL" id="JAGZGG010000008">
    <property type="protein sequence ID" value="MBS5331914.1"/>
    <property type="molecule type" value="Genomic_DNA"/>
</dbReference>
<feature type="binding site" evidence="1">
    <location>
        <position position="81"/>
    </location>
    <ligand>
        <name>Ni(2+)</name>
        <dbReference type="ChEBI" id="CHEBI:49786"/>
    </ligand>
</feature>
<name>A0A943DBP5_9FIRM</name>
<dbReference type="InterPro" id="IPR036390">
    <property type="entry name" value="WH_DNA-bd_sf"/>
</dbReference>
<dbReference type="Pfam" id="PF08279">
    <property type="entry name" value="HTH_11"/>
    <property type="match status" value="1"/>
</dbReference>
<dbReference type="Gene3D" id="1.10.10.10">
    <property type="entry name" value="Winged helix-like DNA-binding domain superfamily/Winged helix DNA-binding domain"/>
    <property type="match status" value="1"/>
</dbReference>
<dbReference type="Pfam" id="PF02829">
    <property type="entry name" value="3H"/>
    <property type="match status" value="1"/>
</dbReference>
<dbReference type="InterPro" id="IPR036388">
    <property type="entry name" value="WH-like_DNA-bd_sf"/>
</dbReference>
<dbReference type="GO" id="GO:0046872">
    <property type="term" value="F:metal ion binding"/>
    <property type="evidence" value="ECO:0007669"/>
    <property type="project" value="UniProtKB-KW"/>
</dbReference>
<evidence type="ECO:0000259" key="3">
    <source>
        <dbReference type="Pfam" id="PF08279"/>
    </source>
</evidence>
<keyword evidence="1" id="KW-0479">Metal-binding</keyword>
<protein>
    <submittedName>
        <fullName evidence="4">Transcription repressor NadR</fullName>
    </submittedName>
</protein>
<reference evidence="4" key="1">
    <citation type="submission" date="2021-02" db="EMBL/GenBank/DDBJ databases">
        <title>Infant gut strain persistence is associated with maternal origin, phylogeny, and functional potential including surface adhesion and iron acquisition.</title>
        <authorList>
            <person name="Lou Y.C."/>
        </authorList>
    </citation>
    <scope>NUCLEOTIDE SEQUENCE</scope>
    <source>
        <strain evidence="4">L3_101_000M1_dasL3_101_000M1_concoct_87</strain>
    </source>
</reference>
<evidence type="ECO:0000256" key="1">
    <source>
        <dbReference type="PIRSR" id="PIRSR037847-1"/>
    </source>
</evidence>
<dbReference type="InterPro" id="IPR035922">
    <property type="entry name" value="3H_dom_sf"/>
</dbReference>
<feature type="binding site" evidence="1">
    <location>
        <position position="142"/>
    </location>
    <ligand>
        <name>Ni(2+)</name>
        <dbReference type="ChEBI" id="CHEBI:49786"/>
    </ligand>
</feature>
<evidence type="ECO:0000259" key="2">
    <source>
        <dbReference type="Pfam" id="PF02829"/>
    </source>
</evidence>
<organism evidence="4 5">
    <name type="scientific">Subdoligranulum variabile</name>
    <dbReference type="NCBI Taxonomy" id="214851"/>
    <lineage>
        <taxon>Bacteria</taxon>
        <taxon>Bacillati</taxon>
        <taxon>Bacillota</taxon>
        <taxon>Clostridia</taxon>
        <taxon>Eubacteriales</taxon>
        <taxon>Oscillospiraceae</taxon>
        <taxon>Subdoligranulum</taxon>
    </lineage>
</organism>
<evidence type="ECO:0000313" key="4">
    <source>
        <dbReference type="EMBL" id="MBS5331914.1"/>
    </source>
</evidence>
<dbReference type="PIRSF" id="PIRSF037847">
    <property type="entry name" value="NiaR"/>
    <property type="match status" value="1"/>
</dbReference>
<evidence type="ECO:0000313" key="5">
    <source>
        <dbReference type="Proteomes" id="UP000759273"/>
    </source>
</evidence>
<dbReference type="PANTHER" id="PTHR40068:SF1">
    <property type="entry name" value="TRANSCRIPTION REPRESSOR NIAR-RELATED"/>
    <property type="match status" value="1"/>
</dbReference>
<dbReference type="Proteomes" id="UP000759273">
    <property type="component" value="Unassembled WGS sequence"/>
</dbReference>
<dbReference type="Gene3D" id="3.30.1340.20">
    <property type="entry name" value="3H domain"/>
    <property type="match status" value="1"/>
</dbReference>
<dbReference type="SUPFAM" id="SSF46785">
    <property type="entry name" value="Winged helix' DNA-binding domain"/>
    <property type="match status" value="1"/>
</dbReference>
<feature type="binding site" evidence="1">
    <location>
        <position position="73"/>
    </location>
    <ligand>
        <name>Ni(2+)</name>
        <dbReference type="ChEBI" id="CHEBI:49786"/>
    </ligand>
</feature>
<dbReference type="AlphaFoldDB" id="A0A943DBP5"/>